<dbReference type="Gene3D" id="3.10.450.40">
    <property type="match status" value="2"/>
</dbReference>
<dbReference type="InterPro" id="IPR046350">
    <property type="entry name" value="Cystatin_sf"/>
</dbReference>
<evidence type="ECO:0008006" key="4">
    <source>
        <dbReference type="Google" id="ProtNLM"/>
    </source>
</evidence>
<name>A0A916RM64_9BACI</name>
<evidence type="ECO:0000313" key="3">
    <source>
        <dbReference type="Proteomes" id="UP000613512"/>
    </source>
</evidence>
<keyword evidence="1" id="KW-1133">Transmembrane helix</keyword>
<accession>A0A916RM64</accession>
<protein>
    <recommendedName>
        <fullName evidence="4">DUF5590 domain-containing protein</fullName>
    </recommendedName>
</protein>
<comment type="caution">
    <text evidence="2">The sequence shown here is derived from an EMBL/GenBank/DDBJ whole genome shotgun (WGS) entry which is preliminary data.</text>
</comment>
<dbReference type="SUPFAM" id="SSF54403">
    <property type="entry name" value="Cystatin/monellin"/>
    <property type="match status" value="2"/>
</dbReference>
<keyword evidence="3" id="KW-1185">Reference proteome</keyword>
<dbReference type="RefSeq" id="WP_188382799.1">
    <property type="nucleotide sequence ID" value="NZ_BMEY01000001.1"/>
</dbReference>
<organism evidence="2 3">
    <name type="scientific">Ornithinibacillus halotolerans</name>
    <dbReference type="NCBI Taxonomy" id="1274357"/>
    <lineage>
        <taxon>Bacteria</taxon>
        <taxon>Bacillati</taxon>
        <taxon>Bacillota</taxon>
        <taxon>Bacilli</taxon>
        <taxon>Bacillales</taxon>
        <taxon>Bacillaceae</taxon>
        <taxon>Ornithinibacillus</taxon>
    </lineage>
</organism>
<reference evidence="2" key="2">
    <citation type="submission" date="2020-09" db="EMBL/GenBank/DDBJ databases">
        <authorList>
            <person name="Sun Q."/>
            <person name="Zhou Y."/>
        </authorList>
    </citation>
    <scope>NUCLEOTIDE SEQUENCE</scope>
    <source>
        <strain evidence="2">CGMCC 1.12408</strain>
    </source>
</reference>
<proteinExistence type="predicted"/>
<evidence type="ECO:0000256" key="1">
    <source>
        <dbReference type="SAM" id="Phobius"/>
    </source>
</evidence>
<evidence type="ECO:0000313" key="2">
    <source>
        <dbReference type="EMBL" id="GGA61493.1"/>
    </source>
</evidence>
<dbReference type="AlphaFoldDB" id="A0A916RM64"/>
<reference evidence="2" key="1">
    <citation type="journal article" date="2014" name="Int. J. Syst. Evol. Microbiol.">
        <title>Complete genome sequence of Corynebacterium casei LMG S-19264T (=DSM 44701T), isolated from a smear-ripened cheese.</title>
        <authorList>
            <consortium name="US DOE Joint Genome Institute (JGI-PGF)"/>
            <person name="Walter F."/>
            <person name="Albersmeier A."/>
            <person name="Kalinowski J."/>
            <person name="Ruckert C."/>
        </authorList>
    </citation>
    <scope>NUCLEOTIDE SEQUENCE</scope>
    <source>
        <strain evidence="2">CGMCC 1.12408</strain>
    </source>
</reference>
<feature type="transmembrane region" description="Helical" evidence="1">
    <location>
        <begin position="14"/>
        <end position="34"/>
    </location>
</feature>
<dbReference type="EMBL" id="BMEY01000001">
    <property type="protein sequence ID" value="GGA61493.1"/>
    <property type="molecule type" value="Genomic_DNA"/>
</dbReference>
<dbReference type="Proteomes" id="UP000613512">
    <property type="component" value="Unassembled WGS sequence"/>
</dbReference>
<keyword evidence="1" id="KW-0472">Membrane</keyword>
<keyword evidence="1" id="KW-0812">Transmembrane</keyword>
<gene>
    <name evidence="2" type="ORF">GCM10008025_01840</name>
</gene>
<sequence length="173" mass="20306">MRNNEKVLPSWTKWIIVAIILILIASTIFLTILYNDIQDTKTEGYQQVEERVLNNTDLSSVTTIETFQSEAFFWIARGTTEADERLIVFVPEDQESDLIIVNEAEVLLEETIKNGWKENCNNCDLVEINPAIVNNKLLWEIIYYDESDRYVLEYVSMSDGEKYEELRFKKMFD</sequence>